<proteinExistence type="predicted"/>
<reference evidence="2 3" key="1">
    <citation type="journal article" date="2023" name="Microbiol. Resour. Announc.">
        <title>Complete Genome Sequence of Imperialibacter roseus strain P4T.</title>
        <authorList>
            <person name="Tizabi D.R."/>
            <person name="Bachvaroff T."/>
            <person name="Hill R.T."/>
        </authorList>
    </citation>
    <scope>NUCLEOTIDE SEQUENCE [LARGE SCALE GENOMIC DNA]</scope>
    <source>
        <strain evidence="2 3">P4T</strain>
    </source>
</reference>
<keyword evidence="3" id="KW-1185">Reference proteome</keyword>
<organism evidence="2 3">
    <name type="scientific">Imperialibacter roseus</name>
    <dbReference type="NCBI Taxonomy" id="1324217"/>
    <lineage>
        <taxon>Bacteria</taxon>
        <taxon>Pseudomonadati</taxon>
        <taxon>Bacteroidota</taxon>
        <taxon>Cytophagia</taxon>
        <taxon>Cytophagales</taxon>
        <taxon>Flammeovirgaceae</taxon>
        <taxon>Imperialibacter</taxon>
    </lineage>
</organism>
<dbReference type="EMBL" id="CP136051">
    <property type="protein sequence ID" value="WOK08233.1"/>
    <property type="molecule type" value="Genomic_DNA"/>
</dbReference>
<dbReference type="Proteomes" id="UP001302349">
    <property type="component" value="Chromosome"/>
</dbReference>
<evidence type="ECO:0000313" key="2">
    <source>
        <dbReference type="EMBL" id="WOK08233.1"/>
    </source>
</evidence>
<dbReference type="Gene3D" id="1.20.120.450">
    <property type="entry name" value="dinb family like domain"/>
    <property type="match status" value="1"/>
</dbReference>
<dbReference type="SUPFAM" id="SSF109854">
    <property type="entry name" value="DinB/YfiT-like putative metalloenzymes"/>
    <property type="match status" value="1"/>
</dbReference>
<protein>
    <submittedName>
        <fullName evidence="2">DinB family protein</fullName>
    </submittedName>
</protein>
<accession>A0ABZ0IT81</accession>
<name>A0ABZ0IT81_9BACT</name>
<evidence type="ECO:0000313" key="3">
    <source>
        <dbReference type="Proteomes" id="UP001302349"/>
    </source>
</evidence>
<evidence type="ECO:0000259" key="1">
    <source>
        <dbReference type="Pfam" id="PF12867"/>
    </source>
</evidence>
<dbReference type="Pfam" id="PF12867">
    <property type="entry name" value="DinB_2"/>
    <property type="match status" value="1"/>
</dbReference>
<dbReference type="RefSeq" id="WP_317490877.1">
    <property type="nucleotide sequence ID" value="NZ_CP136051.1"/>
</dbReference>
<feature type="domain" description="DinB-like" evidence="1">
    <location>
        <begin position="10"/>
        <end position="136"/>
    </location>
</feature>
<sequence length="149" mass="17171">MSSHILISSLEFNQKKIESLLADLTVDETLAFTHDNINNIHWIVGHIASQRDTLLEDLTGEMTFPQELKQYYGKTGDPRKMPKTIDWLKCLDILKEQFNDISAWVLEWDSQGRLDREKGDVIVKYLSHEAYHIGQVSLIRKMLGKTAAK</sequence>
<dbReference type="InterPro" id="IPR034660">
    <property type="entry name" value="DinB/YfiT-like"/>
</dbReference>
<dbReference type="InterPro" id="IPR024775">
    <property type="entry name" value="DinB-like"/>
</dbReference>
<gene>
    <name evidence="2" type="ORF">RT717_06235</name>
</gene>